<sequence>MKAGRVGWRQGDSVPDANHDSLSSMAKTRLASPEHADTPSPKALHGGCHIVCGSKIDE</sequence>
<feature type="region of interest" description="Disordered" evidence="1">
    <location>
        <begin position="1"/>
        <end position="48"/>
    </location>
</feature>
<proteinExistence type="predicted"/>
<accession>D1CSB3</accession>
<reference evidence="2" key="1">
    <citation type="submission" date="2006-02" db="EMBL/GenBank/DDBJ databases">
        <title>Sampling the accessory genome of the Sinorhizobium genus by suppressive subtractive hybridization.</title>
        <authorList>
            <person name="Moulin L."/>
            <person name="Ghazoui Z."/>
            <person name="Young P."/>
        </authorList>
    </citation>
    <scope>NUCLEOTIDE SEQUENCE</scope>
    <source>
        <strain evidence="2">LMG20216</strain>
    </source>
</reference>
<dbReference type="EMBL" id="DQ403262">
    <property type="protein sequence ID" value="ABD74717.1"/>
    <property type="molecule type" value="Genomic_DNA"/>
</dbReference>
<dbReference type="AlphaFoldDB" id="D1CSB3"/>
<name>D1CSB3_ENSAD</name>
<evidence type="ECO:0000313" key="2">
    <source>
        <dbReference type="EMBL" id="ABD74717.1"/>
    </source>
</evidence>
<organism evidence="2">
    <name type="scientific">Ensifer adhaerens</name>
    <name type="common">Sinorhizobium morelense</name>
    <dbReference type="NCBI Taxonomy" id="106592"/>
    <lineage>
        <taxon>Bacteria</taxon>
        <taxon>Pseudomonadati</taxon>
        <taxon>Pseudomonadota</taxon>
        <taxon>Alphaproteobacteria</taxon>
        <taxon>Hyphomicrobiales</taxon>
        <taxon>Rhizobiaceae</taxon>
        <taxon>Sinorhizobium/Ensifer group</taxon>
        <taxon>Ensifer</taxon>
    </lineage>
</organism>
<protein>
    <submittedName>
        <fullName evidence="2">Uncharacterized protein</fullName>
    </submittedName>
</protein>
<evidence type="ECO:0000256" key="1">
    <source>
        <dbReference type="SAM" id="MobiDB-lite"/>
    </source>
</evidence>